<dbReference type="Pfam" id="PF13614">
    <property type="entry name" value="AAA_31"/>
    <property type="match status" value="1"/>
</dbReference>
<evidence type="ECO:0000256" key="11">
    <source>
        <dbReference type="ARBA" id="ARBA00022777"/>
    </source>
</evidence>
<evidence type="ECO:0000256" key="15">
    <source>
        <dbReference type="ARBA" id="ARBA00023137"/>
    </source>
</evidence>
<keyword evidence="13 18" id="KW-1133">Transmembrane helix</keyword>
<dbReference type="GO" id="GO:0005886">
    <property type="term" value="C:plasma membrane"/>
    <property type="evidence" value="ECO:0007669"/>
    <property type="project" value="UniProtKB-SubCell"/>
</dbReference>
<dbReference type="Proteomes" id="UP000031532">
    <property type="component" value="Unassembled WGS sequence"/>
</dbReference>
<dbReference type="Pfam" id="PF02706">
    <property type="entry name" value="Wzz"/>
    <property type="match status" value="1"/>
</dbReference>
<accession>A0A9X5E6M7</accession>
<feature type="domain" description="Tyrosine-protein kinase G-rich" evidence="21">
    <location>
        <begin position="397"/>
        <end position="452"/>
    </location>
</feature>
<dbReference type="InterPro" id="IPR027417">
    <property type="entry name" value="P-loop_NTPase"/>
</dbReference>
<dbReference type="InterPro" id="IPR025669">
    <property type="entry name" value="AAA_dom"/>
</dbReference>
<feature type="coiled-coil region" evidence="17">
    <location>
        <begin position="347"/>
        <end position="405"/>
    </location>
</feature>
<keyword evidence="14 18" id="KW-0472">Membrane</keyword>
<evidence type="ECO:0000256" key="17">
    <source>
        <dbReference type="SAM" id="Coils"/>
    </source>
</evidence>
<dbReference type="OrthoDB" id="9758283at2"/>
<evidence type="ECO:0000256" key="7">
    <source>
        <dbReference type="ARBA" id="ARBA00022519"/>
    </source>
</evidence>
<proteinExistence type="inferred from homology"/>
<keyword evidence="7" id="KW-0997">Cell inner membrane</keyword>
<evidence type="ECO:0000256" key="3">
    <source>
        <dbReference type="ARBA" id="ARBA00007316"/>
    </source>
</evidence>
<evidence type="ECO:0000313" key="22">
    <source>
        <dbReference type="EMBL" id="NHC36187.1"/>
    </source>
</evidence>
<reference evidence="22 23" key="1">
    <citation type="journal article" date="2015" name="Genome Announc.">
        <title>Draft Genome Sequence of the Terrestrial Cyanobacterium Scytonema millei VB511283, Isolated from Eastern India.</title>
        <authorList>
            <person name="Sen D."/>
            <person name="Chandrababunaidu M.M."/>
            <person name="Singh D."/>
            <person name="Sanghi N."/>
            <person name="Ghorai A."/>
            <person name="Mishra G.P."/>
            <person name="Madduluri M."/>
            <person name="Adhikary S.P."/>
            <person name="Tripathy S."/>
        </authorList>
    </citation>
    <scope>NUCLEOTIDE SEQUENCE [LARGE SCALE GENOMIC DNA]</scope>
    <source>
        <strain evidence="22 23">VB511283</strain>
    </source>
</reference>
<keyword evidence="8" id="KW-0808">Transferase</keyword>
<evidence type="ECO:0000256" key="6">
    <source>
        <dbReference type="ARBA" id="ARBA00022475"/>
    </source>
</evidence>
<keyword evidence="6" id="KW-1003">Cell membrane</keyword>
<evidence type="ECO:0000256" key="18">
    <source>
        <dbReference type="SAM" id="Phobius"/>
    </source>
</evidence>
<dbReference type="EC" id="2.7.10.2" evidence="5"/>
<comment type="caution">
    <text evidence="22">The sequence shown here is derived from an EMBL/GenBank/DDBJ whole genome shotgun (WGS) entry which is preliminary data.</text>
</comment>
<evidence type="ECO:0000256" key="14">
    <source>
        <dbReference type="ARBA" id="ARBA00023136"/>
    </source>
</evidence>
<dbReference type="Pfam" id="PF13807">
    <property type="entry name" value="GNVR"/>
    <property type="match status" value="1"/>
</dbReference>
<keyword evidence="17" id="KW-0175">Coiled coil</keyword>
<evidence type="ECO:0000256" key="4">
    <source>
        <dbReference type="ARBA" id="ARBA00008883"/>
    </source>
</evidence>
<evidence type="ECO:0000259" key="19">
    <source>
        <dbReference type="Pfam" id="PF02706"/>
    </source>
</evidence>
<comment type="similarity">
    <text evidence="4">Belongs to the etk/wzc family.</text>
</comment>
<comment type="similarity">
    <text evidence="2">Belongs to the CpsC/CapA family.</text>
</comment>
<sequence length="712" mass="77547">MEQKYALLPTIFYRRRLPALATFISVMLGALVYLIFAPRTYEAEARLMLDGKQLSLAGETGRDLTQESARLDSNPVATQAELALSQKVLRQAIYEAYTANNRNSNAEPPTVEELRKQLKVKTVPATSILEIKYSNKDPLIAAKLLNALTEAMINEDTAVIRREAGSARQFLAVEVPKKRAQLAQVEATLSQYKQSQGIVSIADDQGRDNAQTTSIVESLAQIEEQERTTLAQLQEVKARNSSLEQVTDSSTLKNTYATVRSGQNEQLQALRTQLVELEAKVASAQSKYKADSPPLLNLIEERDAARALYQQKIGNETGNPAASAPNAATDKLSQDLATQLITGEVEASALEGRLAAIRRDRATLQERLNQLPIREQGLAALVRQRQEAVTSLEFLQRKLEEARIAEAQKVSNLRPVDLAEPPRLPTWPNPAIVLVLAAVAGGTLALGTVLLQEGLDGTLRNATEAGSLVEVPIIGVLPVISPEVRGKEYADALMQEPAILESYRSLLRSSEFAANEDIKVIVVSSALSGEGKSLVSSYLAAVAATLSRRTLLIDADLRCPTQHKLFKLAAKPGLAEVAQGKLALAEAVQTTGIDKLKVLCSGRPRSHPSELFESRQIQQVIAAAATQYDLIVIDTPPVTSCIDAVSLCGNGEKLLLVARPSFTQRDIFTQAVAELRAKRVEILGVAVNGIDPQIDKYYRYAFQSYKTLTNVS</sequence>
<feature type="coiled-coil region" evidence="17">
    <location>
        <begin position="219"/>
        <end position="287"/>
    </location>
</feature>
<dbReference type="RefSeq" id="WP_132867158.1">
    <property type="nucleotide sequence ID" value="NZ_JTJC03000004.1"/>
</dbReference>
<dbReference type="AlphaFoldDB" id="A0A9X5E6M7"/>
<keyword evidence="9 18" id="KW-0812">Transmembrane</keyword>
<keyword evidence="11" id="KW-0418">Kinase</keyword>
<feature type="domain" description="Polysaccharide chain length determinant N-terminal" evidence="19">
    <location>
        <begin position="10"/>
        <end position="95"/>
    </location>
</feature>
<comment type="catalytic activity">
    <reaction evidence="16">
        <text>L-tyrosyl-[protein] + ATP = O-phospho-L-tyrosyl-[protein] + ADP + H(+)</text>
        <dbReference type="Rhea" id="RHEA:10596"/>
        <dbReference type="Rhea" id="RHEA-COMP:10136"/>
        <dbReference type="Rhea" id="RHEA-COMP:20101"/>
        <dbReference type="ChEBI" id="CHEBI:15378"/>
        <dbReference type="ChEBI" id="CHEBI:30616"/>
        <dbReference type="ChEBI" id="CHEBI:46858"/>
        <dbReference type="ChEBI" id="CHEBI:61978"/>
        <dbReference type="ChEBI" id="CHEBI:456216"/>
        <dbReference type="EC" id="2.7.10.2"/>
    </reaction>
</comment>
<evidence type="ECO:0000256" key="9">
    <source>
        <dbReference type="ARBA" id="ARBA00022692"/>
    </source>
</evidence>
<comment type="subcellular location">
    <subcellularLocation>
        <location evidence="1">Cell inner membrane</location>
        <topology evidence="1">Multi-pass membrane protein</topology>
    </subcellularLocation>
</comment>
<dbReference type="PANTHER" id="PTHR32309">
    <property type="entry name" value="TYROSINE-PROTEIN KINASE"/>
    <property type="match status" value="1"/>
</dbReference>
<dbReference type="GO" id="GO:0004715">
    <property type="term" value="F:non-membrane spanning protein tyrosine kinase activity"/>
    <property type="evidence" value="ECO:0007669"/>
    <property type="project" value="UniProtKB-EC"/>
</dbReference>
<dbReference type="InterPro" id="IPR003856">
    <property type="entry name" value="LPS_length_determ_N"/>
</dbReference>
<evidence type="ECO:0000256" key="13">
    <source>
        <dbReference type="ARBA" id="ARBA00022989"/>
    </source>
</evidence>
<dbReference type="InterPro" id="IPR005702">
    <property type="entry name" value="Wzc-like_C"/>
</dbReference>
<comment type="similarity">
    <text evidence="3">Belongs to the CpsD/CapB family.</text>
</comment>
<feature type="transmembrane region" description="Helical" evidence="18">
    <location>
        <begin position="17"/>
        <end position="36"/>
    </location>
</feature>
<dbReference type="SUPFAM" id="SSF52540">
    <property type="entry name" value="P-loop containing nucleoside triphosphate hydrolases"/>
    <property type="match status" value="1"/>
</dbReference>
<dbReference type="NCBIfam" id="TIGR01007">
    <property type="entry name" value="eps_fam"/>
    <property type="match status" value="1"/>
</dbReference>
<feature type="domain" description="AAA" evidence="20">
    <location>
        <begin position="519"/>
        <end position="648"/>
    </location>
</feature>
<evidence type="ECO:0000256" key="8">
    <source>
        <dbReference type="ARBA" id="ARBA00022679"/>
    </source>
</evidence>
<evidence type="ECO:0000256" key="1">
    <source>
        <dbReference type="ARBA" id="ARBA00004429"/>
    </source>
</evidence>
<dbReference type="Gene3D" id="3.40.50.300">
    <property type="entry name" value="P-loop containing nucleotide triphosphate hydrolases"/>
    <property type="match status" value="1"/>
</dbReference>
<protein>
    <recommendedName>
        <fullName evidence="5">non-specific protein-tyrosine kinase</fullName>
        <ecNumber evidence="5">2.7.10.2</ecNumber>
    </recommendedName>
</protein>
<dbReference type="InterPro" id="IPR050445">
    <property type="entry name" value="Bact_polysacc_biosynth/exp"/>
</dbReference>
<evidence type="ECO:0000256" key="16">
    <source>
        <dbReference type="ARBA" id="ARBA00051245"/>
    </source>
</evidence>
<evidence type="ECO:0000256" key="12">
    <source>
        <dbReference type="ARBA" id="ARBA00022840"/>
    </source>
</evidence>
<evidence type="ECO:0000259" key="20">
    <source>
        <dbReference type="Pfam" id="PF13614"/>
    </source>
</evidence>
<keyword evidence="10" id="KW-0547">Nucleotide-binding</keyword>
<dbReference type="PANTHER" id="PTHR32309:SF13">
    <property type="entry name" value="FERRIC ENTEROBACTIN TRANSPORT PROTEIN FEPE"/>
    <property type="match status" value="1"/>
</dbReference>
<dbReference type="GO" id="GO:0005524">
    <property type="term" value="F:ATP binding"/>
    <property type="evidence" value="ECO:0007669"/>
    <property type="project" value="UniProtKB-KW"/>
</dbReference>
<dbReference type="CDD" id="cd05387">
    <property type="entry name" value="BY-kinase"/>
    <property type="match status" value="1"/>
</dbReference>
<keyword evidence="15" id="KW-0829">Tyrosine-protein kinase</keyword>
<keyword evidence="12" id="KW-0067">ATP-binding</keyword>
<dbReference type="InterPro" id="IPR032807">
    <property type="entry name" value="GNVR"/>
</dbReference>
<evidence type="ECO:0000313" key="23">
    <source>
        <dbReference type="Proteomes" id="UP000031532"/>
    </source>
</evidence>
<evidence type="ECO:0000256" key="5">
    <source>
        <dbReference type="ARBA" id="ARBA00011903"/>
    </source>
</evidence>
<dbReference type="EMBL" id="JTJC03000004">
    <property type="protein sequence ID" value="NHC36187.1"/>
    <property type="molecule type" value="Genomic_DNA"/>
</dbReference>
<evidence type="ECO:0000259" key="21">
    <source>
        <dbReference type="Pfam" id="PF13807"/>
    </source>
</evidence>
<organism evidence="22 23">
    <name type="scientific">Scytonema millei VB511283</name>
    <dbReference type="NCBI Taxonomy" id="1245923"/>
    <lineage>
        <taxon>Bacteria</taxon>
        <taxon>Bacillati</taxon>
        <taxon>Cyanobacteriota</taxon>
        <taxon>Cyanophyceae</taxon>
        <taxon>Nostocales</taxon>
        <taxon>Scytonemataceae</taxon>
        <taxon>Scytonema</taxon>
    </lineage>
</organism>
<gene>
    <name evidence="22" type="ORF">QH73_0016300</name>
</gene>
<keyword evidence="23" id="KW-1185">Reference proteome</keyword>
<evidence type="ECO:0000256" key="2">
    <source>
        <dbReference type="ARBA" id="ARBA00006683"/>
    </source>
</evidence>
<name>A0A9X5E6M7_9CYAN</name>
<evidence type="ECO:0000256" key="10">
    <source>
        <dbReference type="ARBA" id="ARBA00022741"/>
    </source>
</evidence>